<reference evidence="1 2" key="1">
    <citation type="submission" date="2017-10" db="EMBL/GenBank/DDBJ databases">
        <title>Massilia psychrophilum sp. nov., a novel purple-pigmented bacterium isolated from Tianshan glacier, Xinjiang Municipality, China.</title>
        <authorList>
            <person name="Wang H."/>
        </authorList>
    </citation>
    <scope>NUCLEOTIDE SEQUENCE [LARGE SCALE GENOMIC DNA]</scope>
    <source>
        <strain evidence="1 2">JCM 30813</strain>
    </source>
</reference>
<dbReference type="EMBL" id="PDOB01000038">
    <property type="protein sequence ID" value="PIL38362.1"/>
    <property type="molecule type" value="Genomic_DNA"/>
</dbReference>
<accession>A0A2G8SX99</accession>
<proteinExistence type="predicted"/>
<dbReference type="Gene3D" id="2.60.40.2970">
    <property type="match status" value="1"/>
</dbReference>
<sequence>MPWSPLREDDVYLTANLGVCNFAQARLVFFRAPGTIRPCLILEYSMRKVTTSVLLAAALLGAAGSAGARDGVMNSVSEKVQVESRNGKVLVRLTFKNDSNRTVYVPRSVASDKELFGAWFEVRDSSNGDPVDYIGPTVKRAPLGKDDYLPLKPHSRHHNTIDITQAYAFIPGRHTYQLSFAGNYVADVNQIAQLTPVELNSVMFAHIGK</sequence>
<dbReference type="AlphaFoldDB" id="A0A2G8SX99"/>
<protein>
    <submittedName>
        <fullName evidence="1">Uncharacterized protein</fullName>
    </submittedName>
</protein>
<evidence type="ECO:0000313" key="1">
    <source>
        <dbReference type="EMBL" id="PIL38362.1"/>
    </source>
</evidence>
<keyword evidence="2" id="KW-1185">Reference proteome</keyword>
<name>A0A2G8SX99_9BURK</name>
<gene>
    <name evidence="1" type="ORF">CR103_18450</name>
</gene>
<comment type="caution">
    <text evidence="1">The sequence shown here is derived from an EMBL/GenBank/DDBJ whole genome shotgun (WGS) entry which is preliminary data.</text>
</comment>
<evidence type="ECO:0000313" key="2">
    <source>
        <dbReference type="Proteomes" id="UP000228593"/>
    </source>
</evidence>
<dbReference type="Proteomes" id="UP000228593">
    <property type="component" value="Unassembled WGS sequence"/>
</dbReference>
<organism evidence="1 2">
    <name type="scientific">Massilia psychrophila</name>
    <dbReference type="NCBI Taxonomy" id="1603353"/>
    <lineage>
        <taxon>Bacteria</taxon>
        <taxon>Pseudomonadati</taxon>
        <taxon>Pseudomonadota</taxon>
        <taxon>Betaproteobacteria</taxon>
        <taxon>Burkholderiales</taxon>
        <taxon>Oxalobacteraceae</taxon>
        <taxon>Telluria group</taxon>
        <taxon>Massilia</taxon>
    </lineage>
</organism>